<protein>
    <recommendedName>
        <fullName evidence="3">DUF4124 domain-containing protein</fullName>
    </recommendedName>
</protein>
<evidence type="ECO:0000256" key="2">
    <source>
        <dbReference type="SAM" id="SignalP"/>
    </source>
</evidence>
<dbReference type="AlphaFoldDB" id="A0A1M6QUW6"/>
<feature type="signal peptide" evidence="2">
    <location>
        <begin position="1"/>
        <end position="20"/>
    </location>
</feature>
<feature type="domain" description="DUF4124" evidence="3">
    <location>
        <begin position="10"/>
        <end position="59"/>
    </location>
</feature>
<evidence type="ECO:0000313" key="5">
    <source>
        <dbReference type="Proteomes" id="UP000184497"/>
    </source>
</evidence>
<evidence type="ECO:0000259" key="3">
    <source>
        <dbReference type="Pfam" id="PF13511"/>
    </source>
</evidence>
<dbReference type="RefSeq" id="WP_072796192.1">
    <property type="nucleotide sequence ID" value="NZ_FRAQ01000001.1"/>
</dbReference>
<reference evidence="5" key="1">
    <citation type="submission" date="2016-11" db="EMBL/GenBank/DDBJ databases">
        <authorList>
            <person name="Varghese N."/>
            <person name="Submissions S."/>
        </authorList>
    </citation>
    <scope>NUCLEOTIDE SEQUENCE [LARGE SCALE GENOMIC DNA]</scope>
    <source>
        <strain evidence="5">CGMCC 1.10835</strain>
    </source>
</reference>
<dbReference type="OrthoDB" id="7062774at2"/>
<dbReference type="InterPro" id="IPR025392">
    <property type="entry name" value="DUF4124"/>
</dbReference>
<dbReference type="EMBL" id="FRAQ01000001">
    <property type="protein sequence ID" value="SHK23910.1"/>
    <property type="molecule type" value="Genomic_DNA"/>
</dbReference>
<keyword evidence="2" id="KW-0732">Signal</keyword>
<accession>A0A1M6QUW6</accession>
<evidence type="ECO:0000256" key="1">
    <source>
        <dbReference type="SAM" id="MobiDB-lite"/>
    </source>
</evidence>
<keyword evidence="5" id="KW-1185">Reference proteome</keyword>
<dbReference type="Proteomes" id="UP000184497">
    <property type="component" value="Unassembled WGS sequence"/>
</dbReference>
<dbReference type="Pfam" id="PF13511">
    <property type="entry name" value="DUF4124"/>
    <property type="match status" value="1"/>
</dbReference>
<organism evidence="4 5">
    <name type="scientific">Marinobacter antarcticus</name>
    <dbReference type="NCBI Taxonomy" id="564117"/>
    <lineage>
        <taxon>Bacteria</taxon>
        <taxon>Pseudomonadati</taxon>
        <taxon>Pseudomonadota</taxon>
        <taxon>Gammaproteobacteria</taxon>
        <taxon>Pseudomonadales</taxon>
        <taxon>Marinobacteraceae</taxon>
        <taxon>Marinobacter</taxon>
    </lineage>
</organism>
<feature type="compositionally biased region" description="Basic and acidic residues" evidence="1">
    <location>
        <begin position="80"/>
        <end position="94"/>
    </location>
</feature>
<name>A0A1M6QUW6_9GAMM</name>
<gene>
    <name evidence="4" type="ORF">SAMN05216369_1146</name>
</gene>
<dbReference type="STRING" id="564117.SAMN05216369_1146"/>
<feature type="chain" id="PRO_5009920449" description="DUF4124 domain-containing protein" evidence="2">
    <location>
        <begin position="21"/>
        <end position="147"/>
    </location>
</feature>
<feature type="region of interest" description="Disordered" evidence="1">
    <location>
        <begin position="74"/>
        <end position="94"/>
    </location>
</feature>
<proteinExistence type="predicted"/>
<evidence type="ECO:0000313" key="4">
    <source>
        <dbReference type="EMBL" id="SHK23910.1"/>
    </source>
</evidence>
<sequence>MPRIMAVAVLAFVFSSPAVAGIYTWTDASGVVHFTDTPSPDKSHRSVEVAAPVTVPMAENLQQHRRISEIREQVQGMLSPDRKRDSARNKSKEKAIAKQAKICAGYRRKLAQVQSQLRAGYGNSKGNSLRRKRRNISLSLGRECILR</sequence>